<dbReference type="Pfam" id="PF13360">
    <property type="entry name" value="PQQ_2"/>
    <property type="match status" value="2"/>
</dbReference>
<dbReference type="PANTHER" id="PTHR34512:SF30">
    <property type="entry name" value="OUTER MEMBRANE PROTEIN ASSEMBLY FACTOR BAMB"/>
    <property type="match status" value="1"/>
</dbReference>
<evidence type="ECO:0000256" key="1">
    <source>
        <dbReference type="ARBA" id="ARBA00022679"/>
    </source>
</evidence>
<dbReference type="SUPFAM" id="SSF50998">
    <property type="entry name" value="Quinoprotein alcohol dehydrogenase-like"/>
    <property type="match status" value="2"/>
</dbReference>
<dbReference type="SMART" id="SM00564">
    <property type="entry name" value="PQQ"/>
    <property type="match status" value="8"/>
</dbReference>
<proteinExistence type="predicted"/>
<feature type="domain" description="Pyrrolo-quinoline quinone repeat" evidence="2">
    <location>
        <begin position="253"/>
        <end position="357"/>
    </location>
</feature>
<dbReference type="InterPro" id="IPR018391">
    <property type="entry name" value="PQQ_b-propeller_rpt"/>
</dbReference>
<reference evidence="4" key="1">
    <citation type="submission" date="2020-12" db="EMBL/GenBank/DDBJ databases">
        <authorList>
            <person name="Hahn C.J."/>
            <person name="Laso-Perez R."/>
            <person name="Vulcano F."/>
            <person name="Vaziourakis K.-M."/>
            <person name="Stokke R."/>
            <person name="Steen I.H."/>
            <person name="Teske A."/>
            <person name="Boetius A."/>
            <person name="Liebeke M."/>
            <person name="Amann R."/>
            <person name="Knittel K."/>
        </authorList>
    </citation>
    <scope>NUCLEOTIDE SEQUENCE</scope>
    <source>
        <strain evidence="4">Gfbio:c6db26ca-90af-429b-aeed-0e3e8aed0b5e:GoM-Arc1_AMV-AAA_792_C10</strain>
    </source>
</reference>
<protein>
    <submittedName>
        <fullName evidence="4">Outer membrane protein assembly factor BamB</fullName>
    </submittedName>
</protein>
<gene>
    <name evidence="4" type="primary">bamB_1</name>
    <name evidence="4" type="ORF">DNFNHJIP_00022</name>
</gene>
<dbReference type="Pfam" id="PF22617">
    <property type="entry name" value="HCS_D2"/>
    <property type="match status" value="1"/>
</dbReference>
<comment type="caution">
    <text evidence="4">The sequence shown here is derived from an EMBL/GenBank/DDBJ whole genome shotgun (WGS) entry which is preliminary data.</text>
</comment>
<evidence type="ECO:0000259" key="3">
    <source>
        <dbReference type="Pfam" id="PF22617"/>
    </source>
</evidence>
<organism evidence="4 5">
    <name type="scientific">Candidatus Argoarchaeum ethanivorans</name>
    <dbReference type="NCBI Taxonomy" id="2608793"/>
    <lineage>
        <taxon>Archaea</taxon>
        <taxon>Methanobacteriati</taxon>
        <taxon>Methanobacteriota</taxon>
        <taxon>Stenosarchaea group</taxon>
        <taxon>Methanomicrobia</taxon>
        <taxon>Methanosarcinales</taxon>
        <taxon>Methanosarcinales incertae sedis</taxon>
        <taxon>GOM Arc I cluster</taxon>
        <taxon>Candidatus Argoarchaeum</taxon>
    </lineage>
</organism>
<dbReference type="EMBL" id="CAJHZY010000002">
    <property type="protein sequence ID" value="CAD7766624.1"/>
    <property type="molecule type" value="Genomic_DNA"/>
</dbReference>
<sequence>MNTKILTIILLVLFVTPLASADWSQFHGDPEHTGNVSGDAPLTDTLLWKTKPTPTEVSFIGCSASIVDRRVYVSNWLGGMGSGDHLGLFCLNNSTGEILWTNPIGGLGGASTPAISGDRVFVGSHAGDLYCVNITDRATIWHETIETNPSFWGVASSPLIYDDAVFVNSFSDATLHAFDFNGNELWEINTPNNIDHYVSPAAEGDKIFFAGGDPALYCVNISNQSILWRFNTSDDIKTTPSIDDDVVFFATKSRMHAVDMDGSEVWNHSLSGTISSPAIAYGKVYIGSSDGVFYCFNATDGNEIWNKSVNGKIDSSPAVADGTVYFGTNTGHGTVYALNATDGTVRWSYNTGNNIMSSPSVSDEIMFIGSDTGYLYAFGTPEKFWKGSMVLLEGKTINVIAKNKSVVGENTFAHESGIHVAAILEDPRTYEAYPPELVGAKRCFILGKHTGRKALLGILRHRGYHDLTHDQLCELVDIIKECRERKQELTANRVDELVKKVKKV</sequence>
<dbReference type="InterPro" id="IPR011047">
    <property type="entry name" value="Quinoprotein_ADH-like_sf"/>
</dbReference>
<dbReference type="AlphaFoldDB" id="A0A812A0G3"/>
<dbReference type="GO" id="GO:0016740">
    <property type="term" value="F:transferase activity"/>
    <property type="evidence" value="ECO:0007669"/>
    <property type="project" value="UniProtKB-KW"/>
</dbReference>
<keyword evidence="1" id="KW-0808">Transferase</keyword>
<dbReference type="Gene3D" id="2.130.10.10">
    <property type="entry name" value="YVTN repeat-like/Quinoprotein amine dehydrogenase"/>
    <property type="match status" value="1"/>
</dbReference>
<dbReference type="Gene3D" id="2.40.10.480">
    <property type="match status" value="3"/>
</dbReference>
<feature type="domain" description="Pyrrolo-quinoline quinone repeat" evidence="2">
    <location>
        <begin position="34"/>
        <end position="190"/>
    </location>
</feature>
<accession>A0A812A0G3</accession>
<feature type="domain" description="2-isopropylmalate synthase/homocitrate synthase post-catalytic" evidence="3">
    <location>
        <begin position="406"/>
        <end position="486"/>
    </location>
</feature>
<name>A0A812A0G3_9EURY</name>
<evidence type="ECO:0000313" key="5">
    <source>
        <dbReference type="Proteomes" id="UP000614580"/>
    </source>
</evidence>
<dbReference type="PANTHER" id="PTHR34512">
    <property type="entry name" value="CELL SURFACE PROTEIN"/>
    <property type="match status" value="1"/>
</dbReference>
<dbReference type="InterPro" id="IPR054691">
    <property type="entry name" value="LeuA/HCS_post-cat"/>
</dbReference>
<dbReference type="InterPro" id="IPR002372">
    <property type="entry name" value="PQQ_rpt_dom"/>
</dbReference>
<dbReference type="InterPro" id="IPR015943">
    <property type="entry name" value="WD40/YVTN_repeat-like_dom_sf"/>
</dbReference>
<evidence type="ECO:0000313" key="4">
    <source>
        <dbReference type="EMBL" id="CAD7766624.1"/>
    </source>
</evidence>
<evidence type="ECO:0000259" key="2">
    <source>
        <dbReference type="Pfam" id="PF13360"/>
    </source>
</evidence>
<dbReference type="Gene3D" id="1.10.238.260">
    <property type="match status" value="1"/>
</dbReference>
<dbReference type="Proteomes" id="UP000614580">
    <property type="component" value="Unassembled WGS sequence"/>
</dbReference>